<keyword evidence="7" id="KW-1185">Reference proteome</keyword>
<dbReference type="PANTHER" id="PTHR24305">
    <property type="entry name" value="CYTOCHROME P450"/>
    <property type="match status" value="1"/>
</dbReference>
<evidence type="ECO:0000256" key="2">
    <source>
        <dbReference type="ARBA" id="ARBA00010617"/>
    </source>
</evidence>
<evidence type="ECO:0000256" key="1">
    <source>
        <dbReference type="ARBA" id="ARBA00001971"/>
    </source>
</evidence>
<dbReference type="HOGENOM" id="CLU_001570_14_0_1"/>
<dbReference type="PRINTS" id="PR00463">
    <property type="entry name" value="EP450I"/>
</dbReference>
<dbReference type="OMA" id="HIARIQL"/>
<keyword evidence="3" id="KW-0349">Heme</keyword>
<dbReference type="Gene3D" id="1.10.630.10">
    <property type="entry name" value="Cytochrome P450"/>
    <property type="match status" value="1"/>
</dbReference>
<evidence type="ECO:0000313" key="6">
    <source>
        <dbReference type="EMBL" id="EMR66830.1"/>
    </source>
</evidence>
<dbReference type="SUPFAM" id="SSF48264">
    <property type="entry name" value="Cytochrome P450"/>
    <property type="match status" value="1"/>
</dbReference>
<organism evidence="6 7">
    <name type="scientific">Eutypa lata (strain UCR-EL1)</name>
    <name type="common">Grapevine dieback disease fungus</name>
    <name type="synonym">Eutypa armeniacae</name>
    <dbReference type="NCBI Taxonomy" id="1287681"/>
    <lineage>
        <taxon>Eukaryota</taxon>
        <taxon>Fungi</taxon>
        <taxon>Dikarya</taxon>
        <taxon>Ascomycota</taxon>
        <taxon>Pezizomycotina</taxon>
        <taxon>Sordariomycetes</taxon>
        <taxon>Xylariomycetidae</taxon>
        <taxon>Xylariales</taxon>
        <taxon>Diatrypaceae</taxon>
        <taxon>Eutypa</taxon>
    </lineage>
</organism>
<keyword evidence="4" id="KW-0479">Metal-binding</keyword>
<dbReference type="EMBL" id="KB706581">
    <property type="protein sequence ID" value="EMR66830.1"/>
    <property type="molecule type" value="Genomic_DNA"/>
</dbReference>
<dbReference type="InterPro" id="IPR002401">
    <property type="entry name" value="Cyt_P450_E_grp-I"/>
</dbReference>
<keyword evidence="5" id="KW-0408">Iron</keyword>
<evidence type="ECO:0000256" key="5">
    <source>
        <dbReference type="ARBA" id="ARBA00023004"/>
    </source>
</evidence>
<gene>
    <name evidence="6" type="ORF">UCREL1_6222</name>
</gene>
<dbReference type="InterPro" id="IPR036396">
    <property type="entry name" value="Cyt_P450_sf"/>
</dbReference>
<dbReference type="OrthoDB" id="3934656at2759"/>
<keyword evidence="6" id="KW-0560">Oxidoreductase</keyword>
<evidence type="ECO:0000256" key="3">
    <source>
        <dbReference type="ARBA" id="ARBA00022617"/>
    </source>
</evidence>
<dbReference type="InterPro" id="IPR050121">
    <property type="entry name" value="Cytochrome_P450_monoxygenase"/>
</dbReference>
<evidence type="ECO:0000256" key="4">
    <source>
        <dbReference type="ARBA" id="ARBA00022723"/>
    </source>
</evidence>
<dbReference type="GO" id="GO:0016705">
    <property type="term" value="F:oxidoreductase activity, acting on paired donors, with incorporation or reduction of molecular oxygen"/>
    <property type="evidence" value="ECO:0007669"/>
    <property type="project" value="InterPro"/>
</dbReference>
<dbReference type="GO" id="GO:0005506">
    <property type="term" value="F:iron ion binding"/>
    <property type="evidence" value="ECO:0007669"/>
    <property type="project" value="InterPro"/>
</dbReference>
<dbReference type="KEGG" id="ela:UCREL1_6222"/>
<dbReference type="eggNOG" id="KOG0158">
    <property type="taxonomic scope" value="Eukaryota"/>
</dbReference>
<dbReference type="AlphaFoldDB" id="M7TJC3"/>
<dbReference type="GO" id="GO:0020037">
    <property type="term" value="F:heme binding"/>
    <property type="evidence" value="ECO:0007669"/>
    <property type="project" value="InterPro"/>
</dbReference>
<protein>
    <submittedName>
        <fullName evidence="6">Putative benzoate 4-monooxygenase cytochrome p450 protein</fullName>
    </submittedName>
</protein>
<name>M7TJC3_EUTLA</name>
<dbReference type="Pfam" id="PF00067">
    <property type="entry name" value="p450"/>
    <property type="match status" value="1"/>
</dbReference>
<comment type="similarity">
    <text evidence="2">Belongs to the cytochrome P450 family.</text>
</comment>
<keyword evidence="6" id="KW-0503">Monooxygenase</keyword>
<comment type="cofactor">
    <cofactor evidence="1">
        <name>heme</name>
        <dbReference type="ChEBI" id="CHEBI:30413"/>
    </cofactor>
</comment>
<evidence type="ECO:0000313" key="7">
    <source>
        <dbReference type="Proteomes" id="UP000012174"/>
    </source>
</evidence>
<accession>M7TJC3</accession>
<reference evidence="7" key="1">
    <citation type="journal article" date="2013" name="Genome Announc.">
        <title>Draft genome sequence of the grapevine dieback fungus Eutypa lata UCR-EL1.</title>
        <authorList>
            <person name="Blanco-Ulate B."/>
            <person name="Rolshausen P.E."/>
            <person name="Cantu D."/>
        </authorList>
    </citation>
    <scope>NUCLEOTIDE SEQUENCE [LARGE SCALE GENOMIC DNA]</scope>
    <source>
        <strain evidence="7">UCR-EL1</strain>
    </source>
</reference>
<dbReference type="Proteomes" id="UP000012174">
    <property type="component" value="Unassembled WGS sequence"/>
</dbReference>
<proteinExistence type="inferred from homology"/>
<sequence>MVRSPFVRIAHNEVSICHPGATKALFLTPLEKAEWYKIFVFPDYRTPGPISIRDPKEKLQSAKYLSQGFLHHNVIRSEPHMDGILAKLFSWMDDAARTRKPMELGDFFSFAAYDITGEVTFSKSFGFTEKGEDIGGAIATNEAMEIYFAIFGYFRWLSYLVCNPFTTWTELLPLGHLGAITKAALKERKKNPDARFDISAHWFRALGKAGEENLHWNEGRLFAAAITNLGAGSDTVSCGLQSFVYHLLRHPDGWQRIRDEIDAARNEGDCQDPVIQYEHAAKLPYLQAAIKEALRIWAPVPMGLPRIVPKGGITFDDITFPEGTVLSINPYVLQTSKSLWGSDAAEFNPDRWLAPNSATLDKYFCPVK</sequence>
<dbReference type="InterPro" id="IPR001128">
    <property type="entry name" value="Cyt_P450"/>
</dbReference>
<dbReference type="PANTHER" id="PTHR24305:SF232">
    <property type="entry name" value="P450, PUTATIVE (EUROFUNG)-RELATED"/>
    <property type="match status" value="1"/>
</dbReference>
<dbReference type="GO" id="GO:0004497">
    <property type="term" value="F:monooxygenase activity"/>
    <property type="evidence" value="ECO:0007669"/>
    <property type="project" value="UniProtKB-KW"/>
</dbReference>